<dbReference type="NCBIfam" id="TIGR04131">
    <property type="entry name" value="Bac_Flav_CTERM"/>
    <property type="match status" value="1"/>
</dbReference>
<dbReference type="PROSITE" id="PS51829">
    <property type="entry name" value="P_HOMO_B"/>
    <property type="match status" value="1"/>
</dbReference>
<dbReference type="Proteomes" id="UP000236454">
    <property type="component" value="Unassembled WGS sequence"/>
</dbReference>
<accession>A0A1I6X9G4</accession>
<dbReference type="RefSeq" id="WP_090244779.1">
    <property type="nucleotide sequence ID" value="NZ_FPAS01000001.1"/>
</dbReference>
<reference evidence="5 6" key="1">
    <citation type="submission" date="2016-10" db="EMBL/GenBank/DDBJ databases">
        <authorList>
            <person name="de Groot N.N."/>
        </authorList>
    </citation>
    <scope>NUCLEOTIDE SEQUENCE [LARGE SCALE GENOMIC DNA]</scope>
    <source>
        <strain evidence="5 6">CGMCC 1.7005</strain>
    </source>
</reference>
<dbReference type="GO" id="GO:0004252">
    <property type="term" value="F:serine-type endopeptidase activity"/>
    <property type="evidence" value="ECO:0007669"/>
    <property type="project" value="InterPro"/>
</dbReference>
<feature type="domain" description="P/Homo B" evidence="4">
    <location>
        <begin position="303"/>
        <end position="497"/>
    </location>
</feature>
<name>A0A1I6X9G4_9FLAO</name>
<sequence>MKSLFSLLAILSSALTFGQFTMTGPDNDENNPLDCASIGGNPTNFTYDGSGSYPANANEVLTLCPDLSQGSKVRVAFSVNAGFTFDIDGSDQLRIYDGADLTAPLLGTYNSVTHPNGMTVEATWNNPSGCLTLEFISDGANQGTGWTANITCGNPPQPFENHIEAFINDGTVDELNPSDTGYVDVCLGDSILFVAKPSFPYSLENNGTGYSQSNASVNFDWTISGVGQFQGDSLWFTPPARTGYFVELRTTDDFPTTEVMSCKIRVSQLPNFAGAGTLEDTVCLGEITELVGGTTTTDTAGVEVPGGTFVIGGTYAGLTVLPDGVGASYSTTIPISGFGPGVTVQSASDIDSLILAMEHSYLGDLEVELECPNGTSIVIFNGNTGGGGGTFLGDDTDIDGGAPGPEIWTYAFSDTYANWSDLLTENANGNTIQNSGGFNAMNPNGVYEPQDPFSGFVGCPLDGPWTITVTDNLGIDDGYIFSWGLFFNQDLFPETEGYQNVIVEDWWTDDPAIVGGQEDTVLMVNPSSEGEYNFTFNVIDDFGCEYDTTVSFFVAPGPEIFGDTIACDLGLTVTGTNSYAGGVWSAQDTAIHFSPSENVQNPYIGTSTPGTYEVTYTDLQCNREISAQIYYPGYPWTNLNDTVLCEGVTTELWPDTNMYNQNYLWDDGTPTRNRTVTGAGIYTVTVSNECHEFSASMEIGEKVCGLTIPNVITPNGDNKNDRFIIQFSGVKDYEIIITNRWGNVVYESIDPYDAWDGTNKGGAEVSTGTYFYQIVAVLESGDELVEQGFVQLVR</sequence>
<gene>
    <name evidence="5" type="ORF">SAMN05216474_0030</name>
</gene>
<dbReference type="Gene3D" id="2.60.120.260">
    <property type="entry name" value="Galactose-binding domain-like"/>
    <property type="match status" value="1"/>
</dbReference>
<dbReference type="InterPro" id="IPR002884">
    <property type="entry name" value="P_dom"/>
</dbReference>
<keyword evidence="6" id="KW-1185">Reference proteome</keyword>
<dbReference type="OrthoDB" id="9765926at2"/>
<evidence type="ECO:0000313" key="6">
    <source>
        <dbReference type="Proteomes" id="UP000236454"/>
    </source>
</evidence>
<dbReference type="AlphaFoldDB" id="A0A1I6X9G4"/>
<keyword evidence="3" id="KW-0732">Signal</keyword>
<proteinExistence type="predicted"/>
<dbReference type="Gene3D" id="2.60.120.290">
    <property type="entry name" value="Spermadhesin, CUB domain"/>
    <property type="match status" value="1"/>
</dbReference>
<evidence type="ECO:0000256" key="2">
    <source>
        <dbReference type="ARBA" id="ARBA00022801"/>
    </source>
</evidence>
<dbReference type="Pfam" id="PF13585">
    <property type="entry name" value="CHU_C"/>
    <property type="match status" value="1"/>
</dbReference>
<dbReference type="InterPro" id="IPR026341">
    <property type="entry name" value="T9SS_type_B"/>
</dbReference>
<dbReference type="EMBL" id="FPAS01000001">
    <property type="protein sequence ID" value="SFT34910.1"/>
    <property type="molecule type" value="Genomic_DNA"/>
</dbReference>
<organism evidence="5 6">
    <name type="scientific">Lishizhenia tianjinensis</name>
    <dbReference type="NCBI Taxonomy" id="477690"/>
    <lineage>
        <taxon>Bacteria</taxon>
        <taxon>Pseudomonadati</taxon>
        <taxon>Bacteroidota</taxon>
        <taxon>Flavobacteriia</taxon>
        <taxon>Flavobacteriales</taxon>
        <taxon>Crocinitomicaceae</taxon>
        <taxon>Lishizhenia</taxon>
    </lineage>
</organism>
<dbReference type="STRING" id="477690.SAMN05216474_0030"/>
<feature type="signal peptide" evidence="3">
    <location>
        <begin position="1"/>
        <end position="18"/>
    </location>
</feature>
<dbReference type="SUPFAM" id="SSF49854">
    <property type="entry name" value="Spermadhesin, CUB domain"/>
    <property type="match status" value="1"/>
</dbReference>
<evidence type="ECO:0000259" key="4">
    <source>
        <dbReference type="PROSITE" id="PS51829"/>
    </source>
</evidence>
<dbReference type="SUPFAM" id="SSF49785">
    <property type="entry name" value="Galactose-binding domain-like"/>
    <property type="match status" value="1"/>
</dbReference>
<feature type="chain" id="PRO_5014841659" evidence="3">
    <location>
        <begin position="19"/>
        <end position="794"/>
    </location>
</feature>
<keyword evidence="1" id="KW-0645">Protease</keyword>
<dbReference type="GO" id="GO:0006508">
    <property type="term" value="P:proteolysis"/>
    <property type="evidence" value="ECO:0007669"/>
    <property type="project" value="UniProtKB-KW"/>
</dbReference>
<protein>
    <submittedName>
        <fullName evidence="5">Gliding motility-associated C-terminal domain-containing protein</fullName>
    </submittedName>
</protein>
<evidence type="ECO:0000256" key="3">
    <source>
        <dbReference type="SAM" id="SignalP"/>
    </source>
</evidence>
<keyword evidence="2" id="KW-0378">Hydrolase</keyword>
<evidence type="ECO:0000313" key="5">
    <source>
        <dbReference type="EMBL" id="SFT34910.1"/>
    </source>
</evidence>
<dbReference type="InterPro" id="IPR008979">
    <property type="entry name" value="Galactose-bd-like_sf"/>
</dbReference>
<evidence type="ECO:0000256" key="1">
    <source>
        <dbReference type="ARBA" id="ARBA00022670"/>
    </source>
</evidence>
<dbReference type="InterPro" id="IPR035914">
    <property type="entry name" value="Sperma_CUB_dom_sf"/>
</dbReference>